<feature type="region of interest" description="Disordered" evidence="1">
    <location>
        <begin position="169"/>
        <end position="233"/>
    </location>
</feature>
<feature type="region of interest" description="Disordered" evidence="1">
    <location>
        <begin position="1"/>
        <end position="21"/>
    </location>
</feature>
<feature type="compositionally biased region" description="Basic and acidic residues" evidence="1">
    <location>
        <begin position="175"/>
        <end position="200"/>
    </location>
</feature>
<feature type="compositionally biased region" description="Basic and acidic residues" evidence="1">
    <location>
        <begin position="510"/>
        <end position="521"/>
    </location>
</feature>
<dbReference type="OrthoDB" id="2537141at2759"/>
<feature type="region of interest" description="Disordered" evidence="1">
    <location>
        <begin position="587"/>
        <end position="611"/>
    </location>
</feature>
<dbReference type="Proteomes" id="UP000258309">
    <property type="component" value="Unassembled WGS sequence"/>
</dbReference>
<dbReference type="EMBL" id="NCSJ02000372">
    <property type="protein sequence ID" value="RFU25029.1"/>
    <property type="molecule type" value="Genomic_DNA"/>
</dbReference>
<keyword evidence="3" id="KW-1185">Reference proteome</keyword>
<feature type="region of interest" description="Disordered" evidence="1">
    <location>
        <begin position="503"/>
        <end position="545"/>
    </location>
</feature>
<feature type="region of interest" description="Disordered" evidence="1">
    <location>
        <begin position="280"/>
        <end position="310"/>
    </location>
</feature>
<proteinExistence type="predicted"/>
<reference evidence="2 3" key="1">
    <citation type="submission" date="2018-05" db="EMBL/GenBank/DDBJ databases">
        <title>Draft genome sequence of Scytalidium lignicola DSM 105466, a ubiquitous saprotrophic fungus.</title>
        <authorList>
            <person name="Buettner E."/>
            <person name="Gebauer A.M."/>
            <person name="Hofrichter M."/>
            <person name="Liers C."/>
            <person name="Kellner H."/>
        </authorList>
    </citation>
    <scope>NUCLEOTIDE SEQUENCE [LARGE SCALE GENOMIC DNA]</scope>
    <source>
        <strain evidence="2 3">DSM 105466</strain>
    </source>
</reference>
<evidence type="ECO:0000313" key="3">
    <source>
        <dbReference type="Proteomes" id="UP000258309"/>
    </source>
</evidence>
<dbReference type="STRING" id="5539.A0A3E2GV97"/>
<feature type="compositionally biased region" description="Polar residues" evidence="1">
    <location>
        <begin position="592"/>
        <end position="607"/>
    </location>
</feature>
<protein>
    <submittedName>
        <fullName evidence="2">Uncharacterized protein</fullName>
    </submittedName>
</protein>
<feature type="region of interest" description="Disordered" evidence="1">
    <location>
        <begin position="452"/>
        <end position="472"/>
    </location>
</feature>
<evidence type="ECO:0000256" key="1">
    <source>
        <dbReference type="SAM" id="MobiDB-lite"/>
    </source>
</evidence>
<evidence type="ECO:0000313" key="2">
    <source>
        <dbReference type="EMBL" id="RFU25029.1"/>
    </source>
</evidence>
<gene>
    <name evidence="2" type="ORF">B7463_g11302</name>
</gene>
<feature type="non-terminal residue" evidence="2">
    <location>
        <position position="905"/>
    </location>
</feature>
<dbReference type="AlphaFoldDB" id="A0A3E2GV97"/>
<feature type="non-terminal residue" evidence="2">
    <location>
        <position position="1"/>
    </location>
</feature>
<feature type="compositionally biased region" description="Polar residues" evidence="1">
    <location>
        <begin position="280"/>
        <end position="295"/>
    </location>
</feature>
<organism evidence="2 3">
    <name type="scientific">Scytalidium lignicola</name>
    <name type="common">Hyphomycete</name>
    <dbReference type="NCBI Taxonomy" id="5539"/>
    <lineage>
        <taxon>Eukaryota</taxon>
        <taxon>Fungi</taxon>
        <taxon>Dikarya</taxon>
        <taxon>Ascomycota</taxon>
        <taxon>Pezizomycotina</taxon>
        <taxon>Leotiomycetes</taxon>
        <taxon>Leotiomycetes incertae sedis</taxon>
        <taxon>Scytalidium</taxon>
    </lineage>
</organism>
<comment type="caution">
    <text evidence="2">The sequence shown here is derived from an EMBL/GenBank/DDBJ whole genome shotgun (WGS) entry which is preliminary data.</text>
</comment>
<name>A0A3E2GV97_SCYLI</name>
<sequence>MERHRRSRRKKRAGKSCTSDYRSHNHLQHSWINESLGGEANDRVEYIRPESLGYTKTVPAHTLSEDTDYITKWLLQVAEQTCPSVDIIRPQYHHETFFDYTFLNDPALINFDHTNARILPARDDYVGAVKKRNNTTSDSSLLEEEFASRSRVLLRHNLAAETRNRQENVVIIPGNRREDDLSGTREDRYQPKSKRSKAEHTQSNGPKKTRKKSSRLKPSQMDANDLMHNFSSGNIGSERLTIRRDHGPGLFNNGRAFTSMRRRGLPDLAFSEMKFLQNDNESISQAETKQRMSTSKNKERRRRESSQNEISTYFRPTEAMVPRSYTIERARSSSTTRNNQRHLDIGQACGKQIKSYHKISLLPSVEVSRTQDRRFTLSNISCIFSPSPIPDSRPVAETPQNHSRDTTWISWSETQCSPRRTKTVLQQENPRFCRTVSPTPIVVQKPNEKAGISVDGGIESRENPTRPKAGSQSAIFIPESYKFHEASPNKPSFYDTDPVIQSKSTRVPHHHTELTTNEKDSYRRHRGSNSKSVPEQESHNYQDRASTGYARPLDAKEISAEVPNRVQIAQELRINPPNRISQDIQEHGVSNEARSQGSDQNTASGSNIAPPISPTLVVSNSAVQTNKKVQSLVTAQFQGDTGALQNDDVQINQLGITSAIIGNPTHLHMNPNKTIQIDNESSECLCQRQEDMVNEYSIPMTSQHITSDQVSVECLDKSQHVFIPRRSWIPQAHSTGPPIHQPPLYETEPYYYDHAHWPYGPCETEYRQDQLGGDDLQGLEPADVHPYESTESIEYGLMQELCRVDQSRQEYGQDPHYSSNQGDFVGIGHLRQDEPSAYPYQIDEEELFIADHPQQQDQYSLRNPYFPEEFSGAYHDLDFMQTPLFNQSSCSGSSGHRFWQPYLQY</sequence>
<feature type="compositionally biased region" description="Basic residues" evidence="1">
    <location>
        <begin position="1"/>
        <end position="14"/>
    </location>
</feature>
<accession>A0A3E2GV97</accession>